<dbReference type="InterPro" id="IPR025391">
    <property type="entry name" value="DUF4123"/>
</dbReference>
<accession>A0ABX3XDF6</accession>
<organism evidence="2 3">
    <name type="scientific">Lonsdalea iberica</name>
    <dbReference type="NCBI Taxonomy" id="1082703"/>
    <lineage>
        <taxon>Bacteria</taxon>
        <taxon>Pseudomonadati</taxon>
        <taxon>Pseudomonadota</taxon>
        <taxon>Gammaproteobacteria</taxon>
        <taxon>Enterobacterales</taxon>
        <taxon>Pectobacteriaceae</taxon>
        <taxon>Lonsdalea</taxon>
    </lineage>
</organism>
<feature type="domain" description="DUF4123" evidence="1">
    <location>
        <begin position="20"/>
        <end position="138"/>
    </location>
</feature>
<name>A0ABX3XDF6_9GAMM</name>
<evidence type="ECO:0000313" key="3">
    <source>
        <dbReference type="Proteomes" id="UP000194040"/>
    </source>
</evidence>
<sequence>MNDSHSLHQHNCFSRESFRYALVCGLQYERFFQQEMTYQKGVCHPLFRHFPDSQIAWAGPWVIQLERSASLHEKCNELEKNSPAVSWINSYEDLDTLTEHLSSQLNITLEDGNSALLRFYDPRVLIRLKDILTSEQHHTLLTGIVDWVFYWDGDIHFFSAIESKR</sequence>
<dbReference type="RefSeq" id="WP_176222644.1">
    <property type="nucleotide sequence ID" value="NZ_LUTQ01000045.1"/>
</dbReference>
<comment type="caution">
    <text evidence="2">The sequence shown here is derived from an EMBL/GenBank/DDBJ whole genome shotgun (WGS) entry which is preliminary data.</text>
</comment>
<evidence type="ECO:0000313" key="2">
    <source>
        <dbReference type="EMBL" id="OSN08930.1"/>
    </source>
</evidence>
<keyword evidence="3" id="KW-1185">Reference proteome</keyword>
<dbReference type="Pfam" id="PF13503">
    <property type="entry name" value="DUF4123"/>
    <property type="match status" value="1"/>
</dbReference>
<proteinExistence type="predicted"/>
<protein>
    <recommendedName>
        <fullName evidence="1">DUF4123 domain-containing protein</fullName>
    </recommendedName>
</protein>
<evidence type="ECO:0000259" key="1">
    <source>
        <dbReference type="Pfam" id="PF13503"/>
    </source>
</evidence>
<gene>
    <name evidence="2" type="ORF">AU512_12975</name>
</gene>
<dbReference type="EMBL" id="LUTQ01000045">
    <property type="protein sequence ID" value="OSN08930.1"/>
    <property type="molecule type" value="Genomic_DNA"/>
</dbReference>
<dbReference type="Proteomes" id="UP000194040">
    <property type="component" value="Unassembled WGS sequence"/>
</dbReference>
<reference evidence="2 3" key="1">
    <citation type="submission" date="2016-02" db="EMBL/GenBank/DDBJ databases">
        <title>Species-wide whole genome sequencing reveals diversity, host range in Lonsdalea quercina.</title>
        <authorList>
            <person name="Li Y."/>
        </authorList>
    </citation>
    <scope>NUCLEOTIDE SEQUENCE [LARGE SCALE GENOMIC DNA]</scope>
    <source>
        <strain evidence="2 3">LMG 26265</strain>
    </source>
</reference>